<gene>
    <name evidence="12 15" type="primary">atpF</name>
    <name evidence="15" type="ORF">NE619_15025</name>
</gene>
<comment type="similarity">
    <text evidence="1 12 13">Belongs to the ATPase B chain family.</text>
</comment>
<evidence type="ECO:0000256" key="1">
    <source>
        <dbReference type="ARBA" id="ARBA00005513"/>
    </source>
</evidence>
<keyword evidence="5 12" id="KW-0375">Hydrogen ion transport</keyword>
<evidence type="ECO:0000256" key="11">
    <source>
        <dbReference type="ARBA" id="ARBA00037847"/>
    </source>
</evidence>
<keyword evidence="9 12" id="KW-0066">ATP synthesis</keyword>
<evidence type="ECO:0000313" key="16">
    <source>
        <dbReference type="Proteomes" id="UP001524502"/>
    </source>
</evidence>
<proteinExistence type="inferred from homology"/>
<keyword evidence="8 12" id="KW-0472">Membrane</keyword>
<sequence length="169" mass="19383">MEYTGLIEFNWTLLMIWITVIILFLVLKKFFFEKVHKFIEARENAVKDAFDSAEAVNRKADEKMENYNRRIAKIEGEGREIIKEAKIRAEAQAAEIVEDANNKASEMIVAAEKQIERERQKALAEMKQQVAALALMAAEKIVERDIAQIGQDQIVDEIIEQAGASQWQN</sequence>
<comment type="subcellular location">
    <subcellularLocation>
        <location evidence="12">Cell membrane</location>
        <topology evidence="12">Single-pass membrane protein</topology>
    </subcellularLocation>
    <subcellularLocation>
        <location evidence="11">Endomembrane system</location>
        <topology evidence="11">Single-pass membrane protein</topology>
    </subcellularLocation>
</comment>
<dbReference type="InterPro" id="IPR028987">
    <property type="entry name" value="ATP_synth_B-like_membr_sf"/>
</dbReference>
<accession>A0ABT1RS91</accession>
<name>A0ABT1RS91_9FIRM</name>
<protein>
    <recommendedName>
        <fullName evidence="12">ATP synthase subunit b</fullName>
    </recommendedName>
    <alternativeName>
        <fullName evidence="12">ATP synthase F(0) sector subunit b</fullName>
    </alternativeName>
    <alternativeName>
        <fullName evidence="12">ATPase subunit I</fullName>
    </alternativeName>
    <alternativeName>
        <fullName evidence="12">F-type ATPase subunit b</fullName>
        <shortName evidence="12">F-ATPase subunit b</shortName>
    </alternativeName>
</protein>
<keyword evidence="16" id="KW-1185">Reference proteome</keyword>
<keyword evidence="2 12" id="KW-0813">Transport</keyword>
<dbReference type="NCBIfam" id="TIGR01144">
    <property type="entry name" value="ATP_synt_b"/>
    <property type="match status" value="1"/>
</dbReference>
<comment type="function">
    <text evidence="10 12">F(1)F(0) ATP synthase produces ATP from ADP in the presence of a proton or sodium gradient. F-type ATPases consist of two structural domains, F(1) containing the extramembraneous catalytic core and F(0) containing the membrane proton channel, linked together by a central stalk and a peripheral stalk. During catalysis, ATP synthesis in the catalytic domain of F(1) is coupled via a rotary mechanism of the central stalk subunits to proton translocation.</text>
</comment>
<evidence type="ECO:0000256" key="10">
    <source>
        <dbReference type="ARBA" id="ARBA00025198"/>
    </source>
</evidence>
<evidence type="ECO:0000256" key="14">
    <source>
        <dbReference type="SAM" id="Coils"/>
    </source>
</evidence>
<keyword evidence="14" id="KW-0175">Coiled coil</keyword>
<evidence type="ECO:0000256" key="8">
    <source>
        <dbReference type="ARBA" id="ARBA00023136"/>
    </source>
</evidence>
<evidence type="ECO:0000256" key="13">
    <source>
        <dbReference type="RuleBase" id="RU003848"/>
    </source>
</evidence>
<feature type="coiled-coil region" evidence="14">
    <location>
        <begin position="50"/>
        <end position="132"/>
    </location>
</feature>
<keyword evidence="4 12" id="KW-0812">Transmembrane</keyword>
<dbReference type="Pfam" id="PF00430">
    <property type="entry name" value="ATP-synt_B"/>
    <property type="match status" value="1"/>
</dbReference>
<evidence type="ECO:0000256" key="7">
    <source>
        <dbReference type="ARBA" id="ARBA00023065"/>
    </source>
</evidence>
<dbReference type="SUPFAM" id="SSF81573">
    <property type="entry name" value="F1F0 ATP synthase subunit B, membrane domain"/>
    <property type="match status" value="1"/>
</dbReference>
<dbReference type="PANTHER" id="PTHR33445:SF2">
    <property type="entry name" value="ATP SYNTHASE SUBUNIT B', CHLOROPLASTIC"/>
    <property type="match status" value="1"/>
</dbReference>
<feature type="transmembrane region" description="Helical" evidence="12">
    <location>
        <begin position="6"/>
        <end position="27"/>
    </location>
</feature>
<dbReference type="RefSeq" id="WP_256133234.1">
    <property type="nucleotide sequence ID" value="NZ_JANFXK010000019.1"/>
</dbReference>
<keyword evidence="6 12" id="KW-1133">Transmembrane helix</keyword>
<reference evidence="15 16" key="1">
    <citation type="submission" date="2022-06" db="EMBL/GenBank/DDBJ databases">
        <title>Isolation of gut microbiota from human fecal samples.</title>
        <authorList>
            <person name="Pamer E.G."/>
            <person name="Barat B."/>
            <person name="Waligurski E."/>
            <person name="Medina S."/>
            <person name="Paddock L."/>
            <person name="Mostad J."/>
        </authorList>
    </citation>
    <scope>NUCLEOTIDE SEQUENCE [LARGE SCALE GENOMIC DNA]</scope>
    <source>
        <strain evidence="15 16">SL.3.17</strain>
    </source>
</reference>
<evidence type="ECO:0000256" key="5">
    <source>
        <dbReference type="ARBA" id="ARBA00022781"/>
    </source>
</evidence>
<organism evidence="15 16">
    <name type="scientific">Anaerovorax odorimutans</name>
    <dbReference type="NCBI Taxonomy" id="109327"/>
    <lineage>
        <taxon>Bacteria</taxon>
        <taxon>Bacillati</taxon>
        <taxon>Bacillota</taxon>
        <taxon>Clostridia</taxon>
        <taxon>Peptostreptococcales</taxon>
        <taxon>Anaerovoracaceae</taxon>
        <taxon>Anaerovorax</taxon>
    </lineage>
</organism>
<keyword evidence="7 12" id="KW-0406">Ion transport</keyword>
<evidence type="ECO:0000256" key="3">
    <source>
        <dbReference type="ARBA" id="ARBA00022547"/>
    </source>
</evidence>
<comment type="caution">
    <text evidence="15">The sequence shown here is derived from an EMBL/GenBank/DDBJ whole genome shotgun (WGS) entry which is preliminary data.</text>
</comment>
<comment type="subunit">
    <text evidence="12">F-type ATPases have 2 components, F(1) - the catalytic core - and F(0) - the membrane proton channel. F(1) has five subunits: alpha(3), beta(3), gamma(1), delta(1), epsilon(1). F(0) has three main subunits: a(1), b(2) and c(10-14). The alpha and beta chains form an alternating ring which encloses part of the gamma chain. F(1) is attached to F(0) by a central stalk formed by the gamma and epsilon chains, while a peripheral stalk is formed by the delta and b chains.</text>
</comment>
<evidence type="ECO:0000256" key="9">
    <source>
        <dbReference type="ARBA" id="ARBA00023310"/>
    </source>
</evidence>
<dbReference type="InterPro" id="IPR005864">
    <property type="entry name" value="ATP_synth_F0_bsu_bac"/>
</dbReference>
<keyword evidence="12" id="KW-1003">Cell membrane</keyword>
<dbReference type="EMBL" id="JANFXK010000019">
    <property type="protein sequence ID" value="MCQ4638048.1"/>
    <property type="molecule type" value="Genomic_DNA"/>
</dbReference>
<dbReference type="InterPro" id="IPR002146">
    <property type="entry name" value="ATP_synth_b/b'su_bac/chlpt"/>
</dbReference>
<dbReference type="CDD" id="cd06503">
    <property type="entry name" value="ATP-synt_Fo_b"/>
    <property type="match status" value="1"/>
</dbReference>
<evidence type="ECO:0000313" key="15">
    <source>
        <dbReference type="EMBL" id="MCQ4638048.1"/>
    </source>
</evidence>
<dbReference type="HAMAP" id="MF_01398">
    <property type="entry name" value="ATP_synth_b_bprime"/>
    <property type="match status" value="1"/>
</dbReference>
<keyword evidence="3 12" id="KW-0138">CF(0)</keyword>
<evidence type="ECO:0000256" key="2">
    <source>
        <dbReference type="ARBA" id="ARBA00022448"/>
    </source>
</evidence>
<evidence type="ECO:0000256" key="12">
    <source>
        <dbReference type="HAMAP-Rule" id="MF_01398"/>
    </source>
</evidence>
<comment type="function">
    <text evidence="12">Component of the F(0) channel, it forms part of the peripheral stalk, linking F(1) to F(0).</text>
</comment>
<dbReference type="PANTHER" id="PTHR33445">
    <property type="entry name" value="ATP SYNTHASE SUBUNIT B', CHLOROPLASTIC"/>
    <property type="match status" value="1"/>
</dbReference>
<dbReference type="Proteomes" id="UP001524502">
    <property type="component" value="Unassembled WGS sequence"/>
</dbReference>
<evidence type="ECO:0000256" key="6">
    <source>
        <dbReference type="ARBA" id="ARBA00022989"/>
    </source>
</evidence>
<evidence type="ECO:0000256" key="4">
    <source>
        <dbReference type="ARBA" id="ARBA00022692"/>
    </source>
</evidence>
<dbReference type="InterPro" id="IPR050059">
    <property type="entry name" value="ATP_synthase_B_chain"/>
</dbReference>